<protein>
    <submittedName>
        <fullName evidence="1">Uncharacterized protein</fullName>
    </submittedName>
</protein>
<name>A0AAD4GBN8_BOLED</name>
<dbReference type="Proteomes" id="UP001194468">
    <property type="component" value="Unassembled WGS sequence"/>
</dbReference>
<accession>A0AAD4GBN8</accession>
<dbReference type="EMBL" id="WHUW01000026">
    <property type="protein sequence ID" value="KAF8434993.1"/>
    <property type="molecule type" value="Genomic_DNA"/>
</dbReference>
<keyword evidence="2" id="KW-1185">Reference proteome</keyword>
<proteinExistence type="predicted"/>
<evidence type="ECO:0000313" key="2">
    <source>
        <dbReference type="Proteomes" id="UP001194468"/>
    </source>
</evidence>
<evidence type="ECO:0000313" key="1">
    <source>
        <dbReference type="EMBL" id="KAF8434993.1"/>
    </source>
</evidence>
<comment type="caution">
    <text evidence="1">The sequence shown here is derived from an EMBL/GenBank/DDBJ whole genome shotgun (WGS) entry which is preliminary data.</text>
</comment>
<reference evidence="1" key="1">
    <citation type="submission" date="2019-10" db="EMBL/GenBank/DDBJ databases">
        <authorList>
            <consortium name="DOE Joint Genome Institute"/>
            <person name="Kuo A."/>
            <person name="Miyauchi S."/>
            <person name="Kiss E."/>
            <person name="Drula E."/>
            <person name="Kohler A."/>
            <person name="Sanchez-Garcia M."/>
            <person name="Andreopoulos B."/>
            <person name="Barry K.W."/>
            <person name="Bonito G."/>
            <person name="Buee M."/>
            <person name="Carver A."/>
            <person name="Chen C."/>
            <person name="Cichocki N."/>
            <person name="Clum A."/>
            <person name="Culley D."/>
            <person name="Crous P.W."/>
            <person name="Fauchery L."/>
            <person name="Girlanda M."/>
            <person name="Hayes R."/>
            <person name="Keri Z."/>
            <person name="LaButti K."/>
            <person name="Lipzen A."/>
            <person name="Lombard V."/>
            <person name="Magnuson J."/>
            <person name="Maillard F."/>
            <person name="Morin E."/>
            <person name="Murat C."/>
            <person name="Nolan M."/>
            <person name="Ohm R."/>
            <person name="Pangilinan J."/>
            <person name="Pereira M."/>
            <person name="Perotto S."/>
            <person name="Peter M."/>
            <person name="Riley R."/>
            <person name="Sitrit Y."/>
            <person name="Stielow B."/>
            <person name="Szollosi G."/>
            <person name="Zifcakova L."/>
            <person name="Stursova M."/>
            <person name="Spatafora J.W."/>
            <person name="Tedersoo L."/>
            <person name="Vaario L.-M."/>
            <person name="Yamada A."/>
            <person name="Yan M."/>
            <person name="Wang P."/>
            <person name="Xu J."/>
            <person name="Bruns T."/>
            <person name="Baldrian P."/>
            <person name="Vilgalys R."/>
            <person name="Henrissat B."/>
            <person name="Grigoriev I.V."/>
            <person name="Hibbett D."/>
            <person name="Nagy L.G."/>
            <person name="Martin F.M."/>
        </authorList>
    </citation>
    <scope>NUCLEOTIDE SEQUENCE</scope>
    <source>
        <strain evidence="1">BED1</strain>
    </source>
</reference>
<organism evidence="1 2">
    <name type="scientific">Boletus edulis BED1</name>
    <dbReference type="NCBI Taxonomy" id="1328754"/>
    <lineage>
        <taxon>Eukaryota</taxon>
        <taxon>Fungi</taxon>
        <taxon>Dikarya</taxon>
        <taxon>Basidiomycota</taxon>
        <taxon>Agaricomycotina</taxon>
        <taxon>Agaricomycetes</taxon>
        <taxon>Agaricomycetidae</taxon>
        <taxon>Boletales</taxon>
        <taxon>Boletineae</taxon>
        <taxon>Boletaceae</taxon>
        <taxon>Boletoideae</taxon>
        <taxon>Boletus</taxon>
    </lineage>
</organism>
<reference evidence="1" key="2">
    <citation type="journal article" date="2020" name="Nat. Commun.">
        <title>Large-scale genome sequencing of mycorrhizal fungi provides insights into the early evolution of symbiotic traits.</title>
        <authorList>
            <person name="Miyauchi S."/>
            <person name="Kiss E."/>
            <person name="Kuo A."/>
            <person name="Drula E."/>
            <person name="Kohler A."/>
            <person name="Sanchez-Garcia M."/>
            <person name="Morin E."/>
            <person name="Andreopoulos B."/>
            <person name="Barry K.W."/>
            <person name="Bonito G."/>
            <person name="Buee M."/>
            <person name="Carver A."/>
            <person name="Chen C."/>
            <person name="Cichocki N."/>
            <person name="Clum A."/>
            <person name="Culley D."/>
            <person name="Crous P.W."/>
            <person name="Fauchery L."/>
            <person name="Girlanda M."/>
            <person name="Hayes R.D."/>
            <person name="Keri Z."/>
            <person name="LaButti K."/>
            <person name="Lipzen A."/>
            <person name="Lombard V."/>
            <person name="Magnuson J."/>
            <person name="Maillard F."/>
            <person name="Murat C."/>
            <person name="Nolan M."/>
            <person name="Ohm R.A."/>
            <person name="Pangilinan J."/>
            <person name="Pereira M.F."/>
            <person name="Perotto S."/>
            <person name="Peter M."/>
            <person name="Pfister S."/>
            <person name="Riley R."/>
            <person name="Sitrit Y."/>
            <person name="Stielow J.B."/>
            <person name="Szollosi G."/>
            <person name="Zifcakova L."/>
            <person name="Stursova M."/>
            <person name="Spatafora J.W."/>
            <person name="Tedersoo L."/>
            <person name="Vaario L.M."/>
            <person name="Yamada A."/>
            <person name="Yan M."/>
            <person name="Wang P."/>
            <person name="Xu J."/>
            <person name="Bruns T."/>
            <person name="Baldrian P."/>
            <person name="Vilgalys R."/>
            <person name="Dunand C."/>
            <person name="Henrissat B."/>
            <person name="Grigoriev I.V."/>
            <person name="Hibbett D."/>
            <person name="Nagy L.G."/>
            <person name="Martin F.M."/>
        </authorList>
    </citation>
    <scope>NUCLEOTIDE SEQUENCE</scope>
    <source>
        <strain evidence="1">BED1</strain>
    </source>
</reference>
<dbReference type="AlphaFoldDB" id="A0AAD4GBN8"/>
<sequence length="210" mass="23258">MKEPQPAKSSPLIVSAHPYRPWLPNDHATQDIHQVQSNYRKQIVRLIRHSFSMAVRPFTSSLTIAKHHSGSYPLPGPYLLLASLHSLLSIAEFPLTSRPLLLLKSKKIDHAPLCFSPHCGFRLSPLCCLSSFFVSAPITVHVFRPRGKHSVQVCPNFATPRPDPLYEYDIFCSTLFTVGGPSFSACTLVAGQRDVHVLSHHAVSSINASD</sequence>
<gene>
    <name evidence="1" type="ORF">L210DRAFT_2541034</name>
</gene>